<dbReference type="EC" id="2.1.1.63" evidence="3"/>
<dbReference type="InterPro" id="IPR036217">
    <property type="entry name" value="MethylDNA_cys_MeTrfase_DNAb"/>
</dbReference>
<keyword evidence="8" id="KW-0234">DNA repair</keyword>
<accession>A0A1X0P7S0</accession>
<dbReference type="NCBIfam" id="TIGR00589">
    <property type="entry name" value="ogt"/>
    <property type="match status" value="1"/>
</dbReference>
<dbReference type="EMBL" id="NBCO01000002">
    <property type="protein sequence ID" value="ORC92881.1"/>
    <property type="molecule type" value="Genomic_DNA"/>
</dbReference>
<evidence type="ECO:0000256" key="9">
    <source>
        <dbReference type="ARBA" id="ARBA00030795"/>
    </source>
</evidence>
<keyword evidence="14" id="KW-1185">Reference proteome</keyword>
<dbReference type="GO" id="GO:0006281">
    <property type="term" value="P:DNA repair"/>
    <property type="evidence" value="ECO:0007669"/>
    <property type="project" value="UniProtKB-KW"/>
</dbReference>
<evidence type="ECO:0000256" key="5">
    <source>
        <dbReference type="ARBA" id="ARBA00022603"/>
    </source>
</evidence>
<dbReference type="PANTHER" id="PTHR10815:SF5">
    <property type="entry name" value="METHYLATED-DNA--PROTEIN-CYSTEINE METHYLTRANSFERASE"/>
    <property type="match status" value="1"/>
</dbReference>
<evidence type="ECO:0000256" key="11">
    <source>
        <dbReference type="ARBA" id="ARBA00049348"/>
    </source>
</evidence>
<evidence type="ECO:0000259" key="12">
    <source>
        <dbReference type="Pfam" id="PF01035"/>
    </source>
</evidence>
<evidence type="ECO:0000256" key="4">
    <source>
        <dbReference type="ARBA" id="ARBA00015377"/>
    </source>
</evidence>
<dbReference type="InterPro" id="IPR014048">
    <property type="entry name" value="MethylDNA_cys_MeTrfase_DNA-bd"/>
</dbReference>
<protein>
    <recommendedName>
        <fullName evidence="4">Methylated-DNA--protein-cysteine methyltransferase</fullName>
        <ecNumber evidence="3">2.1.1.63</ecNumber>
    </recommendedName>
    <alternativeName>
        <fullName evidence="9">6-O-methylguanine-DNA methyltransferase</fullName>
    </alternativeName>
    <alternativeName>
        <fullName evidence="10">O-6-methylguanine-DNA-alkyltransferase</fullName>
    </alternativeName>
</protein>
<dbReference type="GO" id="GO:0032259">
    <property type="term" value="P:methylation"/>
    <property type="evidence" value="ECO:0007669"/>
    <property type="project" value="UniProtKB-KW"/>
</dbReference>
<evidence type="ECO:0000256" key="6">
    <source>
        <dbReference type="ARBA" id="ARBA00022679"/>
    </source>
</evidence>
<gene>
    <name evidence="13" type="ORF">TM35_000022070</name>
</gene>
<dbReference type="CDD" id="cd06445">
    <property type="entry name" value="ATase"/>
    <property type="match status" value="1"/>
</dbReference>
<dbReference type="GeneID" id="39981305"/>
<dbReference type="Pfam" id="PF01035">
    <property type="entry name" value="DNA_binding_1"/>
    <property type="match status" value="1"/>
</dbReference>
<comment type="catalytic activity">
    <reaction evidence="11">
        <text>a 6-O-methyl-2'-deoxyguanosine in DNA + L-cysteinyl-[protein] = S-methyl-L-cysteinyl-[protein] + a 2'-deoxyguanosine in DNA</text>
        <dbReference type="Rhea" id="RHEA:24000"/>
        <dbReference type="Rhea" id="RHEA-COMP:10131"/>
        <dbReference type="Rhea" id="RHEA-COMP:10132"/>
        <dbReference type="Rhea" id="RHEA-COMP:11367"/>
        <dbReference type="Rhea" id="RHEA-COMP:11368"/>
        <dbReference type="ChEBI" id="CHEBI:29950"/>
        <dbReference type="ChEBI" id="CHEBI:82612"/>
        <dbReference type="ChEBI" id="CHEBI:85445"/>
        <dbReference type="ChEBI" id="CHEBI:85448"/>
        <dbReference type="EC" id="2.1.1.63"/>
    </reaction>
</comment>
<dbReference type="RefSeq" id="XP_028886947.1">
    <property type="nucleotide sequence ID" value="XM_029021525.1"/>
</dbReference>
<keyword evidence="7" id="KW-0227">DNA damage</keyword>
<dbReference type="FunFam" id="1.10.10.10:FF:000214">
    <property type="entry name" value="Methylated-DNA--protein-cysteine methyltransferase"/>
    <property type="match status" value="1"/>
</dbReference>
<keyword evidence="5" id="KW-0489">Methyltransferase</keyword>
<name>A0A1X0P7S0_9TRYP</name>
<dbReference type="SUPFAM" id="SSF46767">
    <property type="entry name" value="Methylated DNA-protein cysteine methyltransferase, C-terminal domain"/>
    <property type="match status" value="1"/>
</dbReference>
<organism evidence="13 14">
    <name type="scientific">Trypanosoma theileri</name>
    <dbReference type="NCBI Taxonomy" id="67003"/>
    <lineage>
        <taxon>Eukaryota</taxon>
        <taxon>Discoba</taxon>
        <taxon>Euglenozoa</taxon>
        <taxon>Kinetoplastea</taxon>
        <taxon>Metakinetoplastina</taxon>
        <taxon>Trypanosomatida</taxon>
        <taxon>Trypanosomatidae</taxon>
        <taxon>Trypanosoma</taxon>
    </lineage>
</organism>
<comment type="catalytic activity">
    <reaction evidence="1">
        <text>a 4-O-methyl-thymidine in DNA + L-cysteinyl-[protein] = a thymidine in DNA + S-methyl-L-cysteinyl-[protein]</text>
        <dbReference type="Rhea" id="RHEA:53428"/>
        <dbReference type="Rhea" id="RHEA-COMP:10131"/>
        <dbReference type="Rhea" id="RHEA-COMP:10132"/>
        <dbReference type="Rhea" id="RHEA-COMP:13555"/>
        <dbReference type="Rhea" id="RHEA-COMP:13556"/>
        <dbReference type="ChEBI" id="CHEBI:29950"/>
        <dbReference type="ChEBI" id="CHEBI:82612"/>
        <dbReference type="ChEBI" id="CHEBI:137386"/>
        <dbReference type="ChEBI" id="CHEBI:137387"/>
        <dbReference type="EC" id="2.1.1.63"/>
    </reaction>
</comment>
<evidence type="ECO:0000256" key="7">
    <source>
        <dbReference type="ARBA" id="ARBA00022763"/>
    </source>
</evidence>
<evidence type="ECO:0000313" key="13">
    <source>
        <dbReference type="EMBL" id="ORC92881.1"/>
    </source>
</evidence>
<comment type="caution">
    <text evidence="13">The sequence shown here is derived from an EMBL/GenBank/DDBJ whole genome shotgun (WGS) entry which is preliminary data.</text>
</comment>
<dbReference type="OrthoDB" id="1907495at2759"/>
<dbReference type="STRING" id="67003.A0A1X0P7S0"/>
<evidence type="ECO:0000256" key="1">
    <source>
        <dbReference type="ARBA" id="ARBA00001286"/>
    </source>
</evidence>
<dbReference type="Proteomes" id="UP000192257">
    <property type="component" value="Unassembled WGS sequence"/>
</dbReference>
<evidence type="ECO:0000256" key="10">
    <source>
        <dbReference type="ARBA" id="ARBA00031621"/>
    </source>
</evidence>
<comment type="similarity">
    <text evidence="2">Belongs to the MGMT family.</text>
</comment>
<dbReference type="GO" id="GO:0003908">
    <property type="term" value="F:methylated-DNA-[protein]-cysteine S-methyltransferase activity"/>
    <property type="evidence" value="ECO:0007669"/>
    <property type="project" value="UniProtKB-EC"/>
</dbReference>
<dbReference type="InterPro" id="IPR001497">
    <property type="entry name" value="MethylDNA_cys_MeTrfase_AS"/>
</dbReference>
<dbReference type="Gene3D" id="1.10.10.10">
    <property type="entry name" value="Winged helix-like DNA-binding domain superfamily/Winged helix DNA-binding domain"/>
    <property type="match status" value="1"/>
</dbReference>
<evidence type="ECO:0000256" key="2">
    <source>
        <dbReference type="ARBA" id="ARBA00008711"/>
    </source>
</evidence>
<feature type="domain" description="Methylated-DNA-[protein]-cysteine S-methyltransferase DNA binding" evidence="12">
    <location>
        <begin position="150"/>
        <end position="230"/>
    </location>
</feature>
<dbReference type="AlphaFoldDB" id="A0A1X0P7S0"/>
<dbReference type="VEuPathDB" id="TriTrypDB:TM35_000022070"/>
<keyword evidence="6 13" id="KW-0808">Transferase</keyword>
<evidence type="ECO:0000256" key="3">
    <source>
        <dbReference type="ARBA" id="ARBA00011918"/>
    </source>
</evidence>
<proteinExistence type="inferred from homology"/>
<sequence>MSTPPLRLYRYTFPTPIGDFVLLIDNDGAVRLSNWTDCEDHAVERLRRAYKPQEIVIEVVDNKTEGTTTKTRTDETIITNNNDNSNNNNNNNDAHPYAVQQLKRYFDYPPYFNASTDANKDNIDINHRIRQEELQKLLDTVPIHYAPSTPFLRNVWTVLREVRSGDITTYGTLAKRCQHPNASRAVGYAMRENHICVLLPCHRVVGASQALTGFGSGLWRKVWLLRHEGAAIVGDAVKRKRSVVKMC</sequence>
<evidence type="ECO:0000256" key="8">
    <source>
        <dbReference type="ARBA" id="ARBA00023204"/>
    </source>
</evidence>
<dbReference type="InterPro" id="IPR036388">
    <property type="entry name" value="WH-like_DNA-bd_sf"/>
</dbReference>
<evidence type="ECO:0000313" key="14">
    <source>
        <dbReference type="Proteomes" id="UP000192257"/>
    </source>
</evidence>
<dbReference type="PROSITE" id="PS00374">
    <property type="entry name" value="MGMT"/>
    <property type="match status" value="1"/>
</dbReference>
<reference evidence="13 14" key="1">
    <citation type="submission" date="2017-03" db="EMBL/GenBank/DDBJ databases">
        <title>An alternative strategy for trypanosome survival in the mammalian bloodstream revealed through genome and transcriptome analysis of the ubiquitous bovine parasite Trypanosoma (Megatrypanum) theileri.</title>
        <authorList>
            <person name="Kelly S."/>
            <person name="Ivens A."/>
            <person name="Mott A."/>
            <person name="O'Neill E."/>
            <person name="Emms D."/>
            <person name="Macleod O."/>
            <person name="Voorheis P."/>
            <person name="Matthews J."/>
            <person name="Matthews K."/>
            <person name="Carrington M."/>
        </authorList>
    </citation>
    <scope>NUCLEOTIDE SEQUENCE [LARGE SCALE GENOMIC DNA]</scope>
    <source>
        <strain evidence="13">Edinburgh</strain>
    </source>
</reference>
<dbReference type="PANTHER" id="PTHR10815">
    <property type="entry name" value="METHYLATED-DNA--PROTEIN-CYSTEINE METHYLTRANSFERASE"/>
    <property type="match status" value="1"/>
</dbReference>